<protein>
    <submittedName>
        <fullName evidence="1">Uncharacterized protein</fullName>
    </submittedName>
</protein>
<feature type="non-terminal residue" evidence="1">
    <location>
        <position position="1"/>
    </location>
</feature>
<evidence type="ECO:0000313" key="2">
    <source>
        <dbReference type="Proteomes" id="UP000663836"/>
    </source>
</evidence>
<dbReference type="Proteomes" id="UP000663836">
    <property type="component" value="Unassembled WGS sequence"/>
</dbReference>
<dbReference type="AlphaFoldDB" id="A0A820B242"/>
<sequence length="69" mass="8268">MINTLDPDNQHRQLIICNVQIENENEYYVQIHNDFGESSFQIPSITIDDIILQCDDEFEYQFEIEDRSQ</sequence>
<name>A0A820B242_9BILA</name>
<accession>A0A820B242</accession>
<evidence type="ECO:0000313" key="1">
    <source>
        <dbReference type="EMBL" id="CAF4194326.1"/>
    </source>
</evidence>
<gene>
    <name evidence="1" type="ORF">JBS370_LOCUS36189</name>
</gene>
<proteinExistence type="predicted"/>
<dbReference type="EMBL" id="CAJOBD010013830">
    <property type="protein sequence ID" value="CAF4194326.1"/>
    <property type="molecule type" value="Genomic_DNA"/>
</dbReference>
<reference evidence="1" key="1">
    <citation type="submission" date="2021-02" db="EMBL/GenBank/DDBJ databases">
        <authorList>
            <person name="Nowell W R."/>
        </authorList>
    </citation>
    <scope>NUCLEOTIDE SEQUENCE</scope>
</reference>
<comment type="caution">
    <text evidence="1">The sequence shown here is derived from an EMBL/GenBank/DDBJ whole genome shotgun (WGS) entry which is preliminary data.</text>
</comment>
<organism evidence="1 2">
    <name type="scientific">Rotaria sordida</name>
    <dbReference type="NCBI Taxonomy" id="392033"/>
    <lineage>
        <taxon>Eukaryota</taxon>
        <taxon>Metazoa</taxon>
        <taxon>Spiralia</taxon>
        <taxon>Gnathifera</taxon>
        <taxon>Rotifera</taxon>
        <taxon>Eurotatoria</taxon>
        <taxon>Bdelloidea</taxon>
        <taxon>Philodinida</taxon>
        <taxon>Philodinidae</taxon>
        <taxon>Rotaria</taxon>
    </lineage>
</organism>